<dbReference type="PANTHER" id="PTHR42792">
    <property type="entry name" value="FLAGELLIN"/>
    <property type="match status" value="1"/>
</dbReference>
<evidence type="ECO:0000259" key="4">
    <source>
        <dbReference type="Pfam" id="PF00669"/>
    </source>
</evidence>
<dbReference type="STRING" id="1385369.N825_34315"/>
<dbReference type="GO" id="GO:0005576">
    <property type="term" value="C:extracellular region"/>
    <property type="evidence" value="ECO:0007669"/>
    <property type="project" value="UniProtKB-SubCell"/>
</dbReference>
<dbReference type="InterPro" id="IPR001492">
    <property type="entry name" value="Flagellin"/>
</dbReference>
<dbReference type="SUPFAM" id="SSF64518">
    <property type="entry name" value="Phase 1 flagellin"/>
    <property type="match status" value="1"/>
</dbReference>
<comment type="function">
    <text evidence="3">Flagellin is the subunit protein which polymerizes to form the filaments of bacterial flagella.</text>
</comment>
<dbReference type="Pfam" id="PF00669">
    <property type="entry name" value="Flagellin_N"/>
    <property type="match status" value="1"/>
</dbReference>
<dbReference type="AlphaFoldDB" id="W9GTM9"/>
<name>W9GTM9_9PROT</name>
<comment type="caution">
    <text evidence="6">The sequence shown here is derived from an EMBL/GenBank/DDBJ whole genome shotgun (WGS) entry which is preliminary data.</text>
</comment>
<feature type="domain" description="Flagellin C-terminal" evidence="5">
    <location>
        <begin position="192"/>
        <end position="275"/>
    </location>
</feature>
<evidence type="ECO:0000313" key="7">
    <source>
        <dbReference type="Proteomes" id="UP000019486"/>
    </source>
</evidence>
<dbReference type="OrthoDB" id="8328560at2"/>
<evidence type="ECO:0000259" key="5">
    <source>
        <dbReference type="Pfam" id="PF00700"/>
    </source>
</evidence>
<proteinExistence type="inferred from homology"/>
<accession>W9GTM9</accession>
<organism evidence="6 7">
    <name type="scientific">Skermanella stibiiresistens SB22</name>
    <dbReference type="NCBI Taxonomy" id="1385369"/>
    <lineage>
        <taxon>Bacteria</taxon>
        <taxon>Pseudomonadati</taxon>
        <taxon>Pseudomonadota</taxon>
        <taxon>Alphaproteobacteria</taxon>
        <taxon>Rhodospirillales</taxon>
        <taxon>Azospirillaceae</taxon>
        <taxon>Skermanella</taxon>
    </lineage>
</organism>
<keyword evidence="7" id="KW-1185">Reference proteome</keyword>
<dbReference type="PANTHER" id="PTHR42792:SF2">
    <property type="entry name" value="FLAGELLIN"/>
    <property type="match status" value="1"/>
</dbReference>
<protein>
    <recommendedName>
        <fullName evidence="3">Flagellin</fullName>
    </recommendedName>
</protein>
<dbReference type="GO" id="GO:0005198">
    <property type="term" value="F:structural molecule activity"/>
    <property type="evidence" value="ECO:0007669"/>
    <property type="project" value="UniProtKB-UniRule"/>
</dbReference>
<reference evidence="6 7" key="1">
    <citation type="submission" date="2013-08" db="EMBL/GenBank/DDBJ databases">
        <title>The genome sequence of Skermanella stibiiresistens.</title>
        <authorList>
            <person name="Zhu W."/>
            <person name="Wang G."/>
        </authorList>
    </citation>
    <scope>NUCLEOTIDE SEQUENCE [LARGE SCALE GENOMIC DNA]</scope>
    <source>
        <strain evidence="6 7">SB22</strain>
    </source>
</reference>
<dbReference type="PATRIC" id="fig|1385369.3.peg.7155"/>
<evidence type="ECO:0000313" key="6">
    <source>
        <dbReference type="EMBL" id="EWY35792.1"/>
    </source>
</evidence>
<dbReference type="EMBL" id="AVFL01000069">
    <property type="protein sequence ID" value="EWY35792.1"/>
    <property type="molecule type" value="Genomic_DNA"/>
</dbReference>
<dbReference type="Pfam" id="PF00700">
    <property type="entry name" value="Flagellin_C"/>
    <property type="match status" value="1"/>
</dbReference>
<dbReference type="InterPro" id="IPR001029">
    <property type="entry name" value="Flagellin_N"/>
</dbReference>
<sequence>MEAPMSNSVNTNVGAMIALKNLNNVSDSLSTTQKRISTGLNVADAYDDGASYAVAEGIRSDVKAIGAVNERLAVGKGMIDVAVKAGENISKSLQDVRVVLTKLADQALTGADRTNYENQYNTLKNDIDNFIKDAKYNDITLINTSTNQSIISNIDGGNITVTSQNMATAVYSQLGAASDYSAAAALIATTGALANAESNLGRAMNQLAADSRRITNQIGFNNAIADATNTGLGSIVDADLAKESARLQSLQVKQQLSSQALSIANQSPQSLLGLFR</sequence>
<dbReference type="Proteomes" id="UP000019486">
    <property type="component" value="Unassembled WGS sequence"/>
</dbReference>
<evidence type="ECO:0000256" key="1">
    <source>
        <dbReference type="ARBA" id="ARBA00005709"/>
    </source>
</evidence>
<dbReference type="GO" id="GO:0009288">
    <property type="term" value="C:bacterial-type flagellum"/>
    <property type="evidence" value="ECO:0007669"/>
    <property type="project" value="UniProtKB-SubCell"/>
</dbReference>
<evidence type="ECO:0000256" key="2">
    <source>
        <dbReference type="ARBA" id="ARBA00023143"/>
    </source>
</evidence>
<keyword evidence="3" id="KW-0964">Secreted</keyword>
<comment type="subcellular location">
    <subcellularLocation>
        <location evidence="3">Secreted</location>
    </subcellularLocation>
    <subcellularLocation>
        <location evidence="3">Bacterial flagellum</location>
    </subcellularLocation>
</comment>
<gene>
    <name evidence="6" type="ORF">N825_34315</name>
</gene>
<feature type="domain" description="Flagellin N-terminal" evidence="4">
    <location>
        <begin position="9"/>
        <end position="144"/>
    </location>
</feature>
<evidence type="ECO:0000256" key="3">
    <source>
        <dbReference type="RuleBase" id="RU362073"/>
    </source>
</evidence>
<keyword evidence="2 3" id="KW-0975">Bacterial flagellum</keyword>
<dbReference type="Gene3D" id="1.20.1330.10">
    <property type="entry name" value="f41 fragment of flagellin, N-terminal domain"/>
    <property type="match status" value="1"/>
</dbReference>
<comment type="similarity">
    <text evidence="1 3">Belongs to the bacterial flagellin family.</text>
</comment>
<dbReference type="InterPro" id="IPR046358">
    <property type="entry name" value="Flagellin_C"/>
</dbReference>